<comment type="caution">
    <text evidence="1">The sequence shown here is derived from an EMBL/GenBank/DDBJ whole genome shotgun (WGS) entry which is preliminary data.</text>
</comment>
<dbReference type="EMBL" id="NFDQ01000062">
    <property type="protein sequence ID" value="OTY74921.1"/>
    <property type="molecule type" value="Genomic_DNA"/>
</dbReference>
<name>A0A243CVK6_BACTU</name>
<organism evidence="1 2">
    <name type="scientific">Bacillus thuringiensis serovar vazensis</name>
    <dbReference type="NCBI Taxonomy" id="180867"/>
    <lineage>
        <taxon>Bacteria</taxon>
        <taxon>Bacillati</taxon>
        <taxon>Bacillota</taxon>
        <taxon>Bacilli</taxon>
        <taxon>Bacillales</taxon>
        <taxon>Bacillaceae</taxon>
        <taxon>Bacillus</taxon>
        <taxon>Bacillus cereus group</taxon>
    </lineage>
</organism>
<dbReference type="AlphaFoldDB" id="A0A243CVK6"/>
<gene>
    <name evidence="1" type="ORF">BK749_14750</name>
</gene>
<protein>
    <submittedName>
        <fullName evidence="1">Uncharacterized protein</fullName>
    </submittedName>
</protein>
<evidence type="ECO:0000313" key="1">
    <source>
        <dbReference type="EMBL" id="OTY74921.1"/>
    </source>
</evidence>
<dbReference type="Proteomes" id="UP000194911">
    <property type="component" value="Unassembled WGS sequence"/>
</dbReference>
<accession>A0A243CVK6</accession>
<reference evidence="1 2" key="1">
    <citation type="submission" date="2016-10" db="EMBL/GenBank/DDBJ databases">
        <title>Comparative genomics of Bacillus thuringiensis reveals a path to pathogens against multiple invertebrate hosts.</title>
        <authorList>
            <person name="Zheng J."/>
            <person name="Gao Q."/>
            <person name="Liu H."/>
            <person name="Peng D."/>
            <person name="Ruan L."/>
            <person name="Sun M."/>
        </authorList>
    </citation>
    <scope>NUCLEOTIDE SEQUENCE [LARGE SCALE GENOMIC DNA]</scope>
    <source>
        <strain evidence="1">BGSC 4CE1</strain>
    </source>
</reference>
<sequence length="75" mass="8967">MKHVRRKEKNGNPIFLALSFYTNEFERVTSHIKNQTDLLGLTLFARASHFEEWKKVKNGYNFYHFLLRRLLPQGA</sequence>
<dbReference type="RefSeq" id="WP_000683480.1">
    <property type="nucleotide sequence ID" value="NZ_NFDQ01000062.1"/>
</dbReference>
<proteinExistence type="predicted"/>
<evidence type="ECO:0000313" key="2">
    <source>
        <dbReference type="Proteomes" id="UP000194911"/>
    </source>
</evidence>